<dbReference type="GO" id="GO:1901907">
    <property type="term" value="P:diadenosine pentaphosphate catabolic process"/>
    <property type="evidence" value="ECO:0007669"/>
    <property type="project" value="TreeGrafter"/>
</dbReference>
<evidence type="ECO:0000313" key="8">
    <source>
        <dbReference type="Proteomes" id="UP000234474"/>
    </source>
</evidence>
<reference evidence="8" key="1">
    <citation type="journal article" date="2018" name="Proc. Natl. Acad. Sci. U.S.A.">
        <title>Linking secondary metabolites to gene clusters through genome sequencing of six diverse Aspergillus species.</title>
        <authorList>
            <person name="Kaerboelling I."/>
            <person name="Vesth T.C."/>
            <person name="Frisvad J.C."/>
            <person name="Nybo J.L."/>
            <person name="Theobald S."/>
            <person name="Kuo A."/>
            <person name="Bowyer P."/>
            <person name="Matsuda Y."/>
            <person name="Mondo S."/>
            <person name="Lyhne E.K."/>
            <person name="Kogle M.E."/>
            <person name="Clum A."/>
            <person name="Lipzen A."/>
            <person name="Salamov A."/>
            <person name="Ngan C.Y."/>
            <person name="Daum C."/>
            <person name="Chiniquy J."/>
            <person name="Barry K."/>
            <person name="LaButti K."/>
            <person name="Haridas S."/>
            <person name="Simmons B.A."/>
            <person name="Magnuson J.K."/>
            <person name="Mortensen U.H."/>
            <person name="Larsen T.O."/>
            <person name="Grigoriev I.V."/>
            <person name="Baker S.E."/>
            <person name="Andersen M.R."/>
        </authorList>
    </citation>
    <scope>NUCLEOTIDE SEQUENCE [LARGE SCALE GENOMIC DNA]</scope>
    <source>
        <strain evidence="8">IBT 16806</strain>
    </source>
</reference>
<sequence>MSKMAEQSRSMESRVGRKNQRYGSKGERLVAGVVPLSHDKTRVLMIQSVGSGGWVLPKGGWETDEALAQQAACREAWEEAGVICTVHKDLGLIPDMRPSSVLTSSAPKASYQFFEVTVDREEDQWPEMHKRKRQWVTYAQAAAALASRPELLEALNRSSLKR</sequence>
<dbReference type="GO" id="GO:0071543">
    <property type="term" value="P:diphosphoinositol polyphosphate metabolic process"/>
    <property type="evidence" value="ECO:0007669"/>
    <property type="project" value="TreeGrafter"/>
</dbReference>
<dbReference type="GO" id="GO:1901911">
    <property type="term" value="P:adenosine 5'-(hexahydrogen pentaphosphate) catabolic process"/>
    <property type="evidence" value="ECO:0007669"/>
    <property type="project" value="TreeGrafter"/>
</dbReference>
<keyword evidence="3" id="KW-0378">Hydrolase</keyword>
<dbReference type="GO" id="GO:0034431">
    <property type="term" value="F:bis(5'-adenosyl)-hexaphosphatase activity"/>
    <property type="evidence" value="ECO:0007669"/>
    <property type="project" value="TreeGrafter"/>
</dbReference>
<dbReference type="FunFam" id="3.90.79.10:FF:000046">
    <property type="entry name" value="Nudix/MutT family protein"/>
    <property type="match status" value="1"/>
</dbReference>
<dbReference type="GO" id="GO:0008486">
    <property type="term" value="F:diphosphoinositol-polyphosphate diphosphatase activity"/>
    <property type="evidence" value="ECO:0007669"/>
    <property type="project" value="TreeGrafter"/>
</dbReference>
<dbReference type="OMA" id="EDQWPEM"/>
<dbReference type="InterPro" id="IPR015797">
    <property type="entry name" value="NUDIX_hydrolase-like_dom_sf"/>
</dbReference>
<dbReference type="GO" id="GO:0034432">
    <property type="term" value="F:bis(5'-adenosyl)-pentaphosphatase activity"/>
    <property type="evidence" value="ECO:0007669"/>
    <property type="project" value="TreeGrafter"/>
</dbReference>
<dbReference type="EMBL" id="MSZS01000001">
    <property type="protein sequence ID" value="PKX99113.1"/>
    <property type="molecule type" value="Genomic_DNA"/>
</dbReference>
<evidence type="ECO:0000256" key="3">
    <source>
        <dbReference type="ARBA" id="ARBA00022801"/>
    </source>
</evidence>
<dbReference type="Proteomes" id="UP000234474">
    <property type="component" value="Unassembled WGS sequence"/>
</dbReference>
<accession>A0A2I1CNA6</accession>
<dbReference type="VEuPathDB" id="FungiDB:P174DRAFT_38688"/>
<proteinExistence type="predicted"/>
<comment type="caution">
    <text evidence="7">The sequence shown here is derived from an EMBL/GenBank/DDBJ whole genome shotgun (WGS) entry which is preliminary data.</text>
</comment>
<dbReference type="GO" id="GO:0000298">
    <property type="term" value="F:endopolyphosphatase activity"/>
    <property type="evidence" value="ECO:0007669"/>
    <property type="project" value="TreeGrafter"/>
</dbReference>
<evidence type="ECO:0000256" key="4">
    <source>
        <dbReference type="ARBA" id="ARBA00022842"/>
    </source>
</evidence>
<dbReference type="PROSITE" id="PS51462">
    <property type="entry name" value="NUDIX"/>
    <property type="match status" value="1"/>
</dbReference>
<dbReference type="GeneID" id="36530656"/>
<dbReference type="PANTHER" id="PTHR12629">
    <property type="entry name" value="DIPHOSPHOINOSITOL POLYPHOSPHATE PHOSPHOHYDROLASE"/>
    <property type="match status" value="1"/>
</dbReference>
<dbReference type="Gene3D" id="3.90.79.10">
    <property type="entry name" value="Nucleoside Triphosphate Pyrophosphohydrolase"/>
    <property type="match status" value="1"/>
</dbReference>
<dbReference type="AlphaFoldDB" id="A0A2I1CNA6"/>
<evidence type="ECO:0000259" key="6">
    <source>
        <dbReference type="PROSITE" id="PS51462"/>
    </source>
</evidence>
<name>A0A2I1CNA6_ASPN1</name>
<dbReference type="OrthoDB" id="2011998at2759"/>
<keyword evidence="2" id="KW-0479">Metal-binding</keyword>
<dbReference type="GO" id="GO:0005634">
    <property type="term" value="C:nucleus"/>
    <property type="evidence" value="ECO:0007669"/>
    <property type="project" value="TreeGrafter"/>
</dbReference>
<dbReference type="GO" id="GO:0005737">
    <property type="term" value="C:cytoplasm"/>
    <property type="evidence" value="ECO:0007669"/>
    <property type="project" value="TreeGrafter"/>
</dbReference>
<organism evidence="7 8">
    <name type="scientific">Aspergillus novofumigatus (strain IBT 16806)</name>
    <dbReference type="NCBI Taxonomy" id="1392255"/>
    <lineage>
        <taxon>Eukaryota</taxon>
        <taxon>Fungi</taxon>
        <taxon>Dikarya</taxon>
        <taxon>Ascomycota</taxon>
        <taxon>Pezizomycotina</taxon>
        <taxon>Eurotiomycetes</taxon>
        <taxon>Eurotiomycetidae</taxon>
        <taxon>Eurotiales</taxon>
        <taxon>Aspergillaceae</taxon>
        <taxon>Aspergillus</taxon>
        <taxon>Aspergillus subgen. Fumigati</taxon>
    </lineage>
</organism>
<dbReference type="InterPro" id="IPR000086">
    <property type="entry name" value="NUDIX_hydrolase_dom"/>
</dbReference>
<evidence type="ECO:0000256" key="5">
    <source>
        <dbReference type="SAM" id="MobiDB-lite"/>
    </source>
</evidence>
<gene>
    <name evidence="7" type="ORF">P174DRAFT_38688</name>
</gene>
<dbReference type="CDD" id="cd04666">
    <property type="entry name" value="NUDIX_DIPP2_like_Nudt4"/>
    <property type="match status" value="1"/>
</dbReference>
<comment type="cofactor">
    <cofactor evidence="1">
        <name>Mg(2+)</name>
        <dbReference type="ChEBI" id="CHEBI:18420"/>
    </cofactor>
</comment>
<protein>
    <submittedName>
        <fullName evidence="7">Nudix/MutT family protein</fullName>
    </submittedName>
</protein>
<keyword evidence="8" id="KW-1185">Reference proteome</keyword>
<feature type="domain" description="Nudix hydrolase" evidence="6">
    <location>
        <begin position="26"/>
        <end position="158"/>
    </location>
</feature>
<dbReference type="SUPFAM" id="SSF55811">
    <property type="entry name" value="Nudix"/>
    <property type="match status" value="1"/>
</dbReference>
<dbReference type="PANTHER" id="PTHR12629:SF0">
    <property type="entry name" value="DIPHOSPHOINOSITOL-POLYPHOSPHATE DIPHOSPHATASE"/>
    <property type="match status" value="1"/>
</dbReference>
<dbReference type="GO" id="GO:0046872">
    <property type="term" value="F:metal ion binding"/>
    <property type="evidence" value="ECO:0007669"/>
    <property type="project" value="UniProtKB-KW"/>
</dbReference>
<dbReference type="GO" id="GO:1901909">
    <property type="term" value="P:diadenosine hexaphosphate catabolic process"/>
    <property type="evidence" value="ECO:0007669"/>
    <property type="project" value="TreeGrafter"/>
</dbReference>
<dbReference type="STRING" id="1392255.A0A2I1CNA6"/>
<dbReference type="Pfam" id="PF00293">
    <property type="entry name" value="NUDIX"/>
    <property type="match status" value="1"/>
</dbReference>
<feature type="region of interest" description="Disordered" evidence="5">
    <location>
        <begin position="1"/>
        <end position="24"/>
    </location>
</feature>
<keyword evidence="4" id="KW-0460">Magnesium</keyword>
<evidence type="ECO:0000313" key="7">
    <source>
        <dbReference type="EMBL" id="PKX99113.1"/>
    </source>
</evidence>
<dbReference type="RefSeq" id="XP_024687708.1">
    <property type="nucleotide sequence ID" value="XM_024823331.1"/>
</dbReference>
<dbReference type="InterPro" id="IPR047198">
    <property type="entry name" value="DDP-like_NUDIX"/>
</dbReference>
<evidence type="ECO:0000256" key="1">
    <source>
        <dbReference type="ARBA" id="ARBA00001946"/>
    </source>
</evidence>
<evidence type="ECO:0000256" key="2">
    <source>
        <dbReference type="ARBA" id="ARBA00022723"/>
    </source>
</evidence>